<dbReference type="EMBL" id="LR796815">
    <property type="protein sequence ID" value="CAB4167893.1"/>
    <property type="molecule type" value="Genomic_DNA"/>
</dbReference>
<dbReference type="EMBL" id="LR797534">
    <property type="protein sequence ID" value="CAB4223063.1"/>
    <property type="molecule type" value="Genomic_DNA"/>
</dbReference>
<evidence type="ECO:0000313" key="3">
    <source>
        <dbReference type="EMBL" id="CAB4177139.1"/>
    </source>
</evidence>
<gene>
    <name evidence="4" type="ORF">UFOVP1666_106</name>
    <name evidence="1" type="ORF">UFOVP867_61</name>
    <name evidence="2" type="ORF">UFOVP913_137</name>
    <name evidence="3" type="ORF">UFOVP993_190</name>
</gene>
<sequence length="52" mass="6314">MSRHQEAADEWNSAMTWSDDDKMVLENMLAAPINMEDYGWHDQENEYREEHR</sequence>
<evidence type="ECO:0000313" key="2">
    <source>
        <dbReference type="EMBL" id="CAB4170897.1"/>
    </source>
</evidence>
<reference evidence="1" key="1">
    <citation type="submission" date="2020-04" db="EMBL/GenBank/DDBJ databases">
        <authorList>
            <person name="Chiriac C."/>
            <person name="Salcher M."/>
            <person name="Ghai R."/>
            <person name="Kavagutti S V."/>
        </authorList>
    </citation>
    <scope>NUCLEOTIDE SEQUENCE</scope>
</reference>
<name>A0A6J5P8P7_9CAUD</name>
<dbReference type="EMBL" id="LR796944">
    <property type="protein sequence ID" value="CAB4177139.1"/>
    <property type="molecule type" value="Genomic_DNA"/>
</dbReference>
<proteinExistence type="predicted"/>
<evidence type="ECO:0000313" key="1">
    <source>
        <dbReference type="EMBL" id="CAB4167893.1"/>
    </source>
</evidence>
<dbReference type="EMBL" id="LR796858">
    <property type="protein sequence ID" value="CAB4170897.1"/>
    <property type="molecule type" value="Genomic_DNA"/>
</dbReference>
<organism evidence="1">
    <name type="scientific">uncultured Caudovirales phage</name>
    <dbReference type="NCBI Taxonomy" id="2100421"/>
    <lineage>
        <taxon>Viruses</taxon>
        <taxon>Duplodnaviria</taxon>
        <taxon>Heunggongvirae</taxon>
        <taxon>Uroviricota</taxon>
        <taxon>Caudoviricetes</taxon>
        <taxon>Peduoviridae</taxon>
        <taxon>Maltschvirus</taxon>
        <taxon>Maltschvirus maltsch</taxon>
    </lineage>
</organism>
<evidence type="ECO:0000313" key="4">
    <source>
        <dbReference type="EMBL" id="CAB4223063.1"/>
    </source>
</evidence>
<accession>A0A6J5P8P7</accession>
<protein>
    <submittedName>
        <fullName evidence="1">Uncharacterized protein</fullName>
    </submittedName>
</protein>